<reference evidence="6" key="1">
    <citation type="submission" date="2022-11" db="UniProtKB">
        <authorList>
            <consortium name="WormBaseParasite"/>
        </authorList>
    </citation>
    <scope>IDENTIFICATION</scope>
</reference>
<feature type="compositionally biased region" description="Acidic residues" evidence="4">
    <location>
        <begin position="385"/>
        <end position="398"/>
    </location>
</feature>
<accession>A0A914DN73</accession>
<evidence type="ECO:0000256" key="3">
    <source>
        <dbReference type="ARBA" id="ARBA00022833"/>
    </source>
</evidence>
<keyword evidence="2" id="KW-0863">Zinc-finger</keyword>
<organism evidence="5 6">
    <name type="scientific">Acrobeloides nanus</name>
    <dbReference type="NCBI Taxonomy" id="290746"/>
    <lineage>
        <taxon>Eukaryota</taxon>
        <taxon>Metazoa</taxon>
        <taxon>Ecdysozoa</taxon>
        <taxon>Nematoda</taxon>
        <taxon>Chromadorea</taxon>
        <taxon>Rhabditida</taxon>
        <taxon>Tylenchina</taxon>
        <taxon>Cephalobomorpha</taxon>
        <taxon>Cephaloboidea</taxon>
        <taxon>Cephalobidae</taxon>
        <taxon>Acrobeloides</taxon>
    </lineage>
</organism>
<feature type="region of interest" description="Disordered" evidence="4">
    <location>
        <begin position="379"/>
        <end position="398"/>
    </location>
</feature>
<sequence>MGEIYLQLKNMPEIERHFSIDENILPSTSAKYQENELLKQQRQVALSNEHIPQENEENDNFLNIFNDLSSEPETSGNNVVQRNEENDNFLNLFDDYGSEPETSGSNVVQKNEEDDSFFNLFDDYGSEPEASGSNVVQRNKKSKISNKAEKKTRCNECRKALTELFIGCLKCQRFYLCNDCSSSDRHQNHPLIYHKYPFEEETYYINMLLALQCYRKTCRYARLTGASFICDKCRKHVNEERFYALGFDDYDNCRECLEKQTEESWKETKAFVRITPESNDSEMAYLLSRFLEFVKKKVSRSKEIVIKPNNTDSALTRIQQLENDVDNLLKCLKIENNWVIDLESRSNSLPEHRKIEIEQPPEPIKEEPVDEANKLHTLEELGMPEYDDNTNEDPEPSYDDQIREELFIIDADRKRILHLENQLNLYKAKYGEL</sequence>
<evidence type="ECO:0000256" key="4">
    <source>
        <dbReference type="SAM" id="MobiDB-lite"/>
    </source>
</evidence>
<evidence type="ECO:0000256" key="2">
    <source>
        <dbReference type="ARBA" id="ARBA00022771"/>
    </source>
</evidence>
<evidence type="ECO:0000256" key="1">
    <source>
        <dbReference type="ARBA" id="ARBA00022723"/>
    </source>
</evidence>
<dbReference type="SUPFAM" id="SSF57850">
    <property type="entry name" value="RING/U-box"/>
    <property type="match status" value="1"/>
</dbReference>
<keyword evidence="1" id="KW-0479">Metal-binding</keyword>
<dbReference type="AlphaFoldDB" id="A0A914DN73"/>
<dbReference type="InterPro" id="IPR043145">
    <property type="entry name" value="Znf_ZZ_sf"/>
</dbReference>
<dbReference type="Gene3D" id="3.30.60.90">
    <property type="match status" value="1"/>
</dbReference>
<dbReference type="Proteomes" id="UP000887540">
    <property type="component" value="Unplaced"/>
</dbReference>
<name>A0A914DN73_9BILA</name>
<evidence type="ECO:0000313" key="5">
    <source>
        <dbReference type="Proteomes" id="UP000887540"/>
    </source>
</evidence>
<dbReference type="WBParaSite" id="ACRNAN_scaffold299.g30927.t1">
    <property type="protein sequence ID" value="ACRNAN_scaffold299.g30927.t1"/>
    <property type="gene ID" value="ACRNAN_scaffold299.g30927"/>
</dbReference>
<dbReference type="GO" id="GO:0008270">
    <property type="term" value="F:zinc ion binding"/>
    <property type="evidence" value="ECO:0007669"/>
    <property type="project" value="UniProtKB-KW"/>
</dbReference>
<keyword evidence="3" id="KW-0862">Zinc</keyword>
<evidence type="ECO:0000313" key="6">
    <source>
        <dbReference type="WBParaSite" id="ACRNAN_scaffold299.g30927.t1"/>
    </source>
</evidence>
<proteinExistence type="predicted"/>
<keyword evidence="5" id="KW-1185">Reference proteome</keyword>
<protein>
    <submittedName>
        <fullName evidence="6">B box-type domain-containing protein</fullName>
    </submittedName>
</protein>